<sequence>MPRANRPAPPQRNNANQQMAGNVEVAMRRPRDEDVPPPPAAQPPKMRQRNEGWPNWTMNSKVRDVLLEDVLLQRYEGLRNMKLHDFLLKKFSNTYHTQNVVMDVFVHNPRRYIVDAEILEDIQDTDEFKTLKTVIYLSEKVDYLHEKEISTLSQWEEKGRGEIREFVGPVARGRFDAALDTAKEAAKEATKTAHASELPDVYDSICNATWSYVMSGYDEEPLGMKVFDGRPRRIWAEAEVNIIPRPADVDSEMEERPNGLEIIVLTSERGWPHNRFVLGYSEKCKAVSQHVYIRREIMRVWYIIQQVLKAWWVDRSVVRPPIHVVIGTHGIGKSCGLGSFLFYSLFHFNEGMLDVVAYFLGEVSFLIYNRKDDERGRVVRYEDSGVAVRIINNMKYEKRGHIIIDISGMMQKLLYTQLPSDIWGVTLLTSPNSGHFDDWTTNTGGRQIIMNCDDVCDMKAFVAWRKLSIFVGHSVKSRQQRNLKRELEDEWRIVEGRINSIGPLPRYIFGLGCYKWRLKRVHDALGTMKRSDKYSYSDIIGDIGVWQNNEVTDKLVKVVRVSGNAGVIESYKFQALSLMIRNMMMS</sequence>
<feature type="domain" description="Retrotransposon hot spot protein,C-terminal" evidence="2">
    <location>
        <begin position="324"/>
        <end position="567"/>
    </location>
</feature>
<dbReference type="Pfam" id="PF24466">
    <property type="entry name" value="DUF7578"/>
    <property type="match status" value="1"/>
</dbReference>
<dbReference type="InterPro" id="IPR046835">
    <property type="entry name" value="RHS_N"/>
</dbReference>
<proteinExistence type="predicted"/>
<organism evidence="5">
    <name type="scientific">Trypanosoma brucei brucei (strain 927/4 GUTat10.1)</name>
    <dbReference type="NCBI Taxonomy" id="185431"/>
    <lineage>
        <taxon>Eukaryota</taxon>
        <taxon>Discoba</taxon>
        <taxon>Euglenozoa</taxon>
        <taxon>Kinetoplastea</taxon>
        <taxon>Metakinetoplastina</taxon>
        <taxon>Trypanosomatida</taxon>
        <taxon>Trypanosomatidae</taxon>
        <taxon>Trypanosoma</taxon>
    </lineage>
</organism>
<dbReference type="InterPro" id="IPR046836">
    <property type="entry name" value="RHS_C"/>
</dbReference>
<dbReference type="EMBL" id="CT009751">
    <property type="protein sequence ID" value="CAJ16176.1"/>
    <property type="molecule type" value="Genomic_DNA"/>
</dbReference>
<feature type="compositionally biased region" description="Low complexity" evidence="1">
    <location>
        <begin position="1"/>
        <end position="18"/>
    </location>
</feature>
<feature type="domain" description="DUF7578" evidence="4">
    <location>
        <begin position="78"/>
        <end position="135"/>
    </location>
</feature>
<dbReference type="InterPro" id="IPR006518">
    <property type="entry name" value="Trypano_RHS"/>
</dbReference>
<dbReference type="InterPro" id="IPR052980">
    <property type="entry name" value="Crinkler_effector"/>
</dbReference>
<reference evidence="5" key="1">
    <citation type="submission" date="2005-06" db="EMBL/GenBank/DDBJ databases">
        <authorList>
            <person name="Lennard N."/>
            <person name="Barron A."/>
            <person name="Clark L."/>
            <person name="Corton C."/>
            <person name="Harris B."/>
            <person name="Line A."/>
            <person name="Berriman M."/>
            <person name="Hertz-Fowler C."/>
            <person name="Renauld H."/>
            <person name="Bohme U."/>
            <person name="Arrowsmith C."/>
            <person name="Cronin C."/>
            <person name="Davies R."/>
            <person name="Doggett J."/>
            <person name="Fraser A."/>
            <person name="Johnson D."/>
            <person name="Larke N."/>
            <person name="Leech V."/>
            <person name="Lord A."/>
            <person name="MacLeod A."/>
            <person name="Norbertczak H."/>
            <person name="Ormand D."/>
            <person name="Quail M."/>
            <person name="Rabbinowitsch E."/>
            <person name="Rajandream M."/>
            <person name="Reitter C."/>
            <person name="Sharp S."/>
            <person name="Woodward J."/>
            <person name="Hall N."/>
            <person name="Melville S.and.Barrell.B."/>
        </authorList>
    </citation>
    <scope>NUCLEOTIDE SEQUENCE</scope>
    <source>
        <strain evidence="5">927/4 GUTat10.1</strain>
    </source>
</reference>
<dbReference type="Pfam" id="PF20445">
    <property type="entry name" value="RHS_N"/>
    <property type="match status" value="1"/>
</dbReference>
<evidence type="ECO:0000259" key="3">
    <source>
        <dbReference type="Pfam" id="PF20445"/>
    </source>
</evidence>
<feature type="region of interest" description="Disordered" evidence="1">
    <location>
        <begin position="1"/>
        <end position="55"/>
    </location>
</feature>
<dbReference type="AlphaFoldDB" id="Q4FKV5"/>
<evidence type="ECO:0000313" key="5">
    <source>
        <dbReference type="EMBL" id="CAJ16176.1"/>
    </source>
</evidence>
<evidence type="ECO:0000256" key="1">
    <source>
        <dbReference type="SAM" id="MobiDB-lite"/>
    </source>
</evidence>
<accession>Q4FKV5</accession>
<dbReference type="InterPro" id="IPR056000">
    <property type="entry name" value="DUF7578"/>
</dbReference>
<evidence type="ECO:0000259" key="4">
    <source>
        <dbReference type="Pfam" id="PF24466"/>
    </source>
</evidence>
<gene>
    <name evidence="5" type="ORF">Tb09.v4.0013</name>
</gene>
<evidence type="ECO:0000259" key="2">
    <source>
        <dbReference type="Pfam" id="PF07999"/>
    </source>
</evidence>
<feature type="domain" description="Retrotransposon hot spot protein N-terminal" evidence="3">
    <location>
        <begin position="202"/>
        <end position="315"/>
    </location>
</feature>
<dbReference type="Pfam" id="PF07999">
    <property type="entry name" value="RHSP"/>
    <property type="match status" value="1"/>
</dbReference>
<protein>
    <submittedName>
        <fullName evidence="5">Retrotransposon hot spot (RHS) protein, putative</fullName>
    </submittedName>
</protein>
<dbReference type="PANTHER" id="PTHR33129">
    <property type="entry name" value="PROTEIN KINASE DOMAIN-CONTAINING PROTEIN-RELATED"/>
    <property type="match status" value="1"/>
</dbReference>
<dbReference type="PANTHER" id="PTHR33129:SF3">
    <property type="entry name" value="HOT SPOT (RHS) PROTEIN, PUTATIVE-RELATED"/>
    <property type="match status" value="1"/>
</dbReference>
<dbReference type="NCBIfam" id="TIGR01631">
    <property type="entry name" value="Trypano_RHS"/>
    <property type="match status" value="1"/>
</dbReference>
<name>Q4FKV5_TRYB2</name>
<dbReference type="VEuPathDB" id="TriTrypDB:Tb09.v4.0013"/>